<evidence type="ECO:0000256" key="2">
    <source>
        <dbReference type="ARBA" id="ARBA00023125"/>
    </source>
</evidence>
<dbReference type="InterPro" id="IPR009057">
    <property type="entry name" value="Homeodomain-like_sf"/>
</dbReference>
<comment type="subcellular location">
    <subcellularLocation>
        <location evidence="1 5 6">Nucleus</location>
    </subcellularLocation>
</comment>
<keyword evidence="10" id="KW-1185">Reference proteome</keyword>
<evidence type="ECO:0000256" key="5">
    <source>
        <dbReference type="PROSITE-ProRule" id="PRU00108"/>
    </source>
</evidence>
<dbReference type="GO" id="GO:0000978">
    <property type="term" value="F:RNA polymerase II cis-regulatory region sequence-specific DNA binding"/>
    <property type="evidence" value="ECO:0007669"/>
    <property type="project" value="TreeGrafter"/>
</dbReference>
<gene>
    <name evidence="9" type="primary">Hoxb3</name>
    <name evidence="9" type="ORF">Hypma_000121</name>
</gene>
<keyword evidence="4 5" id="KW-0539">Nucleus</keyword>
<dbReference type="PROSITE" id="PS50071">
    <property type="entry name" value="HOMEOBOX_2"/>
    <property type="match status" value="1"/>
</dbReference>
<evidence type="ECO:0000313" key="10">
    <source>
        <dbReference type="Proteomes" id="UP000076154"/>
    </source>
</evidence>
<dbReference type="SMART" id="SM00389">
    <property type="entry name" value="HOX"/>
    <property type="match status" value="1"/>
</dbReference>
<dbReference type="PANTHER" id="PTHR24324">
    <property type="entry name" value="HOMEOBOX PROTEIN HHEX"/>
    <property type="match status" value="1"/>
</dbReference>
<organism evidence="9 10">
    <name type="scientific">Hypsizygus marmoreus</name>
    <name type="common">White beech mushroom</name>
    <name type="synonym">Agaricus marmoreus</name>
    <dbReference type="NCBI Taxonomy" id="39966"/>
    <lineage>
        <taxon>Eukaryota</taxon>
        <taxon>Fungi</taxon>
        <taxon>Dikarya</taxon>
        <taxon>Basidiomycota</taxon>
        <taxon>Agaricomycotina</taxon>
        <taxon>Agaricomycetes</taxon>
        <taxon>Agaricomycetidae</taxon>
        <taxon>Agaricales</taxon>
        <taxon>Tricholomatineae</taxon>
        <taxon>Lyophyllaceae</taxon>
        <taxon>Hypsizygus</taxon>
    </lineage>
</organism>
<feature type="region of interest" description="Disordered" evidence="7">
    <location>
        <begin position="331"/>
        <end position="438"/>
    </location>
</feature>
<dbReference type="OrthoDB" id="6159439at2759"/>
<dbReference type="STRING" id="39966.A0A369KGW1"/>
<dbReference type="InParanoid" id="A0A369KGW1"/>
<feature type="compositionally biased region" description="Low complexity" evidence="7">
    <location>
        <begin position="418"/>
        <end position="430"/>
    </location>
</feature>
<proteinExistence type="predicted"/>
<dbReference type="Pfam" id="PF24818">
    <property type="entry name" value="PH_TRF2_HOY1"/>
    <property type="match status" value="1"/>
</dbReference>
<feature type="compositionally biased region" description="Basic and acidic residues" evidence="7">
    <location>
        <begin position="1"/>
        <end position="18"/>
    </location>
</feature>
<dbReference type="Proteomes" id="UP000076154">
    <property type="component" value="Unassembled WGS sequence"/>
</dbReference>
<feature type="region of interest" description="Disordered" evidence="7">
    <location>
        <begin position="141"/>
        <end position="173"/>
    </location>
</feature>
<name>A0A369KGW1_HYPMA</name>
<dbReference type="InterPro" id="IPR057939">
    <property type="entry name" value="TRF2_HOY1_PH"/>
</dbReference>
<feature type="region of interest" description="Disordered" evidence="7">
    <location>
        <begin position="1"/>
        <end position="118"/>
    </location>
</feature>
<evidence type="ECO:0000256" key="7">
    <source>
        <dbReference type="SAM" id="MobiDB-lite"/>
    </source>
</evidence>
<dbReference type="PANTHER" id="PTHR24324:SF5">
    <property type="entry name" value="HEMATOPOIETICALLY-EXPRESSED HOMEOBOX PROTEIN HHEX"/>
    <property type="match status" value="1"/>
</dbReference>
<feature type="compositionally biased region" description="Basic and acidic residues" evidence="7">
    <location>
        <begin position="104"/>
        <end position="118"/>
    </location>
</feature>
<evidence type="ECO:0000256" key="6">
    <source>
        <dbReference type="RuleBase" id="RU000682"/>
    </source>
</evidence>
<feature type="DNA-binding region" description="Homeobox" evidence="5">
    <location>
        <begin position="91"/>
        <end position="150"/>
    </location>
</feature>
<dbReference type="InterPro" id="IPR051000">
    <property type="entry name" value="Homeobox_DNA-bind_prot"/>
</dbReference>
<evidence type="ECO:0000313" key="9">
    <source>
        <dbReference type="EMBL" id="RDB30964.1"/>
    </source>
</evidence>
<dbReference type="SUPFAM" id="SSF46689">
    <property type="entry name" value="Homeodomain-like"/>
    <property type="match status" value="1"/>
</dbReference>
<dbReference type="InterPro" id="IPR001356">
    <property type="entry name" value="HD"/>
</dbReference>
<evidence type="ECO:0000256" key="4">
    <source>
        <dbReference type="ARBA" id="ARBA00023242"/>
    </source>
</evidence>
<comment type="caution">
    <text evidence="9">The sequence shown here is derived from an EMBL/GenBank/DDBJ whole genome shotgun (WGS) entry which is preliminary data.</text>
</comment>
<dbReference type="AlphaFoldDB" id="A0A369KGW1"/>
<dbReference type="GO" id="GO:0030154">
    <property type="term" value="P:cell differentiation"/>
    <property type="evidence" value="ECO:0007669"/>
    <property type="project" value="TreeGrafter"/>
</dbReference>
<reference evidence="9" key="1">
    <citation type="submission" date="2018-04" db="EMBL/GenBank/DDBJ databases">
        <title>Whole genome sequencing of Hypsizygus marmoreus.</title>
        <authorList>
            <person name="Choi I.-G."/>
            <person name="Min B."/>
            <person name="Kim J.-G."/>
            <person name="Kim S."/>
            <person name="Oh Y.-L."/>
            <person name="Kong W.-S."/>
            <person name="Park H."/>
            <person name="Jeong J."/>
            <person name="Song E.-S."/>
        </authorList>
    </citation>
    <scope>NUCLEOTIDE SEQUENCE [LARGE SCALE GENOMIC DNA]</scope>
    <source>
        <strain evidence="9">51987-8</strain>
    </source>
</reference>
<dbReference type="GO" id="GO:0005634">
    <property type="term" value="C:nucleus"/>
    <property type="evidence" value="ECO:0007669"/>
    <property type="project" value="UniProtKB-SubCell"/>
</dbReference>
<feature type="domain" description="Homeobox" evidence="8">
    <location>
        <begin position="89"/>
        <end position="149"/>
    </location>
</feature>
<dbReference type="Gene3D" id="1.10.10.60">
    <property type="entry name" value="Homeodomain-like"/>
    <property type="match status" value="1"/>
</dbReference>
<dbReference type="EMBL" id="LUEZ02000002">
    <property type="protein sequence ID" value="RDB30964.1"/>
    <property type="molecule type" value="Genomic_DNA"/>
</dbReference>
<accession>A0A369KGW1</accession>
<sequence>MATHATYHEVRPKREPLHLDPPSFIRLQDQDDYSSATPDSAVPDSALPAPSPDPQTVSPSGSELLENDDEKDPSSDPHRSRSVSSSKSDKEKRKRSRVTPEQLTHLERFFTHDRSPTAARRREISDLLGMHERQTQIWFQNRRAKAKLQDGKQKGRSRSVEVVPPPPDSPPQLSTGFQVDLHNLIHEDEPVTIIPCTDLSIGTWRRIATSVAKHDLVAYVCEVKRCLTWFIHSVGFGFKMEIPFETIIDTEFSNAAPGSGLASFLLSQPPLFFLENIGPPGPDGTPVRHWKRCSDWTEGQQASQVLRHDLIGSAVQLAHLLRNVHNCKTSDVPLRPPSYHSEQSTSPMATMELPLPPMAGLTGPGYHYQGDAVDSPPPPPDQSLFRKRSSYTGPGITTHSPGSVYSNDSDRPPPPYSAPSSVSYSQQQPYIATTRSAASSSYGDSIYGEYTPSELHHNVAPLAQSVEDQQYSDVPISHGLAPRPYSAQPVSPAFYNETGMMQQPYQADEQELRMRRSHSSTTLGQAVMQQHQYHDQRSASPPLLTTPYYPPPHLLGNMPTGHVNHPGSGSPTVLSGLPGIPDYGSHHC</sequence>
<feature type="compositionally biased region" description="Polar residues" evidence="7">
    <location>
        <begin position="390"/>
        <end position="407"/>
    </location>
</feature>
<feature type="region of interest" description="Disordered" evidence="7">
    <location>
        <begin position="558"/>
        <end position="578"/>
    </location>
</feature>
<dbReference type="GO" id="GO:0006357">
    <property type="term" value="P:regulation of transcription by RNA polymerase II"/>
    <property type="evidence" value="ECO:0007669"/>
    <property type="project" value="TreeGrafter"/>
</dbReference>
<dbReference type="CDD" id="cd00086">
    <property type="entry name" value="homeodomain"/>
    <property type="match status" value="1"/>
</dbReference>
<evidence type="ECO:0000259" key="8">
    <source>
        <dbReference type="PROSITE" id="PS50071"/>
    </source>
</evidence>
<keyword evidence="3 5" id="KW-0371">Homeobox</keyword>
<keyword evidence="2 5" id="KW-0238">DNA-binding</keyword>
<protein>
    <submittedName>
        <fullName evidence="9">Homeobox protein Hox-B3</fullName>
    </submittedName>
</protein>
<dbReference type="Pfam" id="PF00046">
    <property type="entry name" value="Homeodomain"/>
    <property type="match status" value="1"/>
</dbReference>
<feature type="compositionally biased region" description="Low complexity" evidence="7">
    <location>
        <begin position="38"/>
        <end position="48"/>
    </location>
</feature>
<evidence type="ECO:0000256" key="3">
    <source>
        <dbReference type="ARBA" id="ARBA00023155"/>
    </source>
</evidence>
<evidence type="ECO:0000256" key="1">
    <source>
        <dbReference type="ARBA" id="ARBA00004123"/>
    </source>
</evidence>